<comment type="similarity">
    <text evidence="2">Belongs to the HAD-like hydrolase superfamily. CbbY/CbbZ/Gph/YieH family.</text>
</comment>
<dbReference type="EMBL" id="PDKR01000001">
    <property type="protein sequence ID" value="PPI88795.1"/>
    <property type="molecule type" value="Genomic_DNA"/>
</dbReference>
<dbReference type="GO" id="GO:0016787">
    <property type="term" value="F:hydrolase activity"/>
    <property type="evidence" value="ECO:0007669"/>
    <property type="project" value="UniProtKB-KW"/>
</dbReference>
<dbReference type="PANTHER" id="PTHR46193">
    <property type="entry name" value="6-PHOSPHOGLUCONATE PHOSPHATASE"/>
    <property type="match status" value="1"/>
</dbReference>
<dbReference type="PANTHER" id="PTHR46193:SF18">
    <property type="entry name" value="HEXITOL PHOSPHATASE B"/>
    <property type="match status" value="1"/>
</dbReference>
<keyword evidence="5" id="KW-0460">Magnesium</keyword>
<dbReference type="SFLD" id="SFLDS00003">
    <property type="entry name" value="Haloacid_Dehalogenase"/>
    <property type="match status" value="1"/>
</dbReference>
<dbReference type="Gene3D" id="3.40.50.1000">
    <property type="entry name" value="HAD superfamily/HAD-like"/>
    <property type="match status" value="1"/>
</dbReference>
<reference evidence="7 8" key="1">
    <citation type="journal article" date="2018" name="Genome Biol. Evol.">
        <title>Cladogenesis and Genomic Streamlining in Extracellular Endosymbionts of Tropical Stink Bugs.</title>
        <authorList>
            <person name="Otero-Bravo A."/>
            <person name="Goffredi S."/>
            <person name="Sabree Z.L."/>
        </authorList>
    </citation>
    <scope>NUCLEOTIDE SEQUENCE [LARGE SCALE GENOMIC DNA]</scope>
    <source>
        <strain evidence="7 8">SoEO</strain>
    </source>
</reference>
<dbReference type="NCBIfam" id="TIGR01549">
    <property type="entry name" value="HAD-SF-IA-v1"/>
    <property type="match status" value="1"/>
</dbReference>
<dbReference type="FunFam" id="3.40.50.1000:FF:000036">
    <property type="entry name" value="HAD family hydrolase"/>
    <property type="match status" value="1"/>
</dbReference>
<evidence type="ECO:0000256" key="1">
    <source>
        <dbReference type="ARBA" id="ARBA00001946"/>
    </source>
</evidence>
<gene>
    <name evidence="7" type="ORF">CRV09_00580</name>
</gene>
<keyword evidence="4" id="KW-0378">Hydrolase</keyword>
<dbReference type="OrthoDB" id="9800058at2"/>
<accession>A0A2P5T2H3</accession>
<evidence type="ECO:0000256" key="5">
    <source>
        <dbReference type="ARBA" id="ARBA00022842"/>
    </source>
</evidence>
<dbReference type="AlphaFoldDB" id="A0A2P5T2H3"/>
<dbReference type="Proteomes" id="UP000295937">
    <property type="component" value="Unassembled WGS sequence"/>
</dbReference>
<name>A0A2P5T2H3_9GAMM</name>
<dbReference type="SUPFAM" id="SSF56784">
    <property type="entry name" value="HAD-like"/>
    <property type="match status" value="1"/>
</dbReference>
<protein>
    <submittedName>
        <fullName evidence="7">2-deoxyglucose-6-phosphatase</fullName>
    </submittedName>
</protein>
<dbReference type="NCBIfam" id="TIGR01509">
    <property type="entry name" value="HAD-SF-IA-v3"/>
    <property type="match status" value="1"/>
</dbReference>
<dbReference type="InterPro" id="IPR023198">
    <property type="entry name" value="PGP-like_dom2"/>
</dbReference>
<dbReference type="Pfam" id="PF00702">
    <property type="entry name" value="Hydrolase"/>
    <property type="match status" value="1"/>
</dbReference>
<evidence type="ECO:0000313" key="7">
    <source>
        <dbReference type="EMBL" id="PPI88795.1"/>
    </source>
</evidence>
<dbReference type="NCBIfam" id="NF008087">
    <property type="entry name" value="PRK10826.1"/>
    <property type="match status" value="1"/>
</dbReference>
<organism evidence="7 8">
    <name type="scientific">Candidatus Pantoea edessiphila</name>
    <dbReference type="NCBI Taxonomy" id="2044610"/>
    <lineage>
        <taxon>Bacteria</taxon>
        <taxon>Pseudomonadati</taxon>
        <taxon>Pseudomonadota</taxon>
        <taxon>Gammaproteobacteria</taxon>
        <taxon>Enterobacterales</taxon>
        <taxon>Erwiniaceae</taxon>
        <taxon>Pantoea</taxon>
    </lineage>
</organism>
<keyword evidence="6" id="KW-0119">Carbohydrate metabolism</keyword>
<evidence type="ECO:0000256" key="6">
    <source>
        <dbReference type="ARBA" id="ARBA00023277"/>
    </source>
</evidence>
<keyword evidence="3" id="KW-0479">Metal-binding</keyword>
<dbReference type="SFLD" id="SFLDG01135">
    <property type="entry name" value="C1.5.6:_HAD__Beta-PGM__Phospha"/>
    <property type="match status" value="1"/>
</dbReference>
<evidence type="ECO:0000256" key="3">
    <source>
        <dbReference type="ARBA" id="ARBA00022723"/>
    </source>
</evidence>
<dbReference type="GO" id="GO:0000287">
    <property type="term" value="F:magnesium ion binding"/>
    <property type="evidence" value="ECO:0007669"/>
    <property type="project" value="UniProtKB-ARBA"/>
</dbReference>
<evidence type="ECO:0000313" key="8">
    <source>
        <dbReference type="Proteomes" id="UP000295937"/>
    </source>
</evidence>
<evidence type="ECO:0000256" key="4">
    <source>
        <dbReference type="ARBA" id="ARBA00022801"/>
    </source>
</evidence>
<sequence>MYPERRILATFFDMDGIIIDSEPLWFQAKNEVLSKLNIDISCYTKLPNTIGLRIDQVICTWYELLPLNKPSKKEIIDMITTNVMILIEEKKPLLPGVKFALKLCKKYNFKIGLASASPLRMLERVLDIFNLTHYFDLIISSENLPYSKPHPQIYLDAATQFDINPQKCVAIEDSFNGMIAVKAARMRSIVIPAIEYHNDLVWSVADVKLKSLAQLTFAHLNG</sequence>
<comment type="cofactor">
    <cofactor evidence="1">
        <name>Mg(2+)</name>
        <dbReference type="ChEBI" id="CHEBI:18420"/>
    </cofactor>
</comment>
<comment type="caution">
    <text evidence="7">The sequence shown here is derived from an EMBL/GenBank/DDBJ whole genome shotgun (WGS) entry which is preliminary data.</text>
</comment>
<dbReference type="InterPro" id="IPR023214">
    <property type="entry name" value="HAD_sf"/>
</dbReference>
<dbReference type="RefSeq" id="WP_136132222.1">
    <property type="nucleotide sequence ID" value="NZ_PDKR01000001.1"/>
</dbReference>
<dbReference type="InterPro" id="IPR006439">
    <property type="entry name" value="HAD-SF_hydro_IA"/>
</dbReference>
<dbReference type="InterPro" id="IPR036412">
    <property type="entry name" value="HAD-like_sf"/>
</dbReference>
<dbReference type="SFLD" id="SFLDG01129">
    <property type="entry name" value="C1.5:_HAD__Beta-PGM__Phosphata"/>
    <property type="match status" value="1"/>
</dbReference>
<evidence type="ECO:0000256" key="2">
    <source>
        <dbReference type="ARBA" id="ARBA00006171"/>
    </source>
</evidence>
<dbReference type="InterPro" id="IPR051600">
    <property type="entry name" value="Beta-PGM-like"/>
</dbReference>
<proteinExistence type="inferred from homology"/>
<dbReference type="Gene3D" id="1.10.150.240">
    <property type="entry name" value="Putative phosphatase, domain 2"/>
    <property type="match status" value="1"/>
</dbReference>